<keyword evidence="3" id="KW-1185">Reference proteome</keyword>
<sequence>MSRKMLLQALEPRVLLDAAGLVTAAETAQPTGGFEAGTENKNSQDHTPAAFAAIADTTVPAISDSQDSKRKTVEDADTPISIDGITVSDAKKDDVLTLTISVADNNDQANPGAIEQLLQFDSTADLAVVAQNGTYTLTGSADAINKALSGLSAQPAEHYNGTITLTFLVTDEAGNTGDAHTVDIEVTAVNDQPTLSDSIQIPVSEGGSLIFSDDALGLIDPDITTGNQVEEQMIIRIDRLPSNGTLTLNGNLVVAGTTFSYDQLDQLVYTHDGSDVAVGDTDAFTVTVNDGAGESSSANVTLNLQPVNQPPAVNHPGGSLFEGQSTHLGLTLMDRESQHADVPGDTLVEITDMSDGLTAEGRLFLDNDGDGKFGVGDVELVLNSTFSADQLSRVAFEHNGNETGLSGALAFSMSLTDSGGGEGAAGSLTGSSTVNLDITPVNDDPVLDINNGATVNPGGYVVITKDDLLVTDVDSIDKHLVYTLEQMPEHGLLQAYIP</sequence>
<protein>
    <recommendedName>
        <fullName evidence="1">RapA2 cadherin-like domain-containing protein</fullName>
    </recommendedName>
</protein>
<evidence type="ECO:0000259" key="1">
    <source>
        <dbReference type="Pfam" id="PF17803"/>
    </source>
</evidence>
<evidence type="ECO:0000313" key="3">
    <source>
        <dbReference type="Proteomes" id="UP001500604"/>
    </source>
</evidence>
<accession>A0ABP8V0I8</accession>
<gene>
    <name evidence="2" type="ORF">GCM10023116_17830</name>
</gene>
<feature type="domain" description="RapA2 cadherin-like" evidence="1">
    <location>
        <begin position="433"/>
        <end position="493"/>
    </location>
</feature>
<dbReference type="RefSeq" id="WP_345195375.1">
    <property type="nucleotide sequence ID" value="NZ_BAABFL010000135.1"/>
</dbReference>
<dbReference type="Pfam" id="PF16184">
    <property type="entry name" value="Cadherin_3"/>
    <property type="match status" value="1"/>
</dbReference>
<organism evidence="2 3">
    <name type="scientific">Kistimonas scapharcae</name>
    <dbReference type="NCBI Taxonomy" id="1036133"/>
    <lineage>
        <taxon>Bacteria</taxon>
        <taxon>Pseudomonadati</taxon>
        <taxon>Pseudomonadota</taxon>
        <taxon>Gammaproteobacteria</taxon>
        <taxon>Oceanospirillales</taxon>
        <taxon>Endozoicomonadaceae</taxon>
        <taxon>Kistimonas</taxon>
    </lineage>
</organism>
<dbReference type="Pfam" id="PF17803">
    <property type="entry name" value="Cadherin_4"/>
    <property type="match status" value="1"/>
</dbReference>
<dbReference type="InterPro" id="IPR040853">
    <property type="entry name" value="RapA2_cadherin-like"/>
</dbReference>
<dbReference type="NCBIfam" id="NF012209">
    <property type="entry name" value="LEPR-8K"/>
    <property type="match status" value="1"/>
</dbReference>
<dbReference type="InterPro" id="IPR051561">
    <property type="entry name" value="FRAS1_ECM"/>
</dbReference>
<dbReference type="InterPro" id="IPR053786">
    <property type="entry name" value="LEPRxLL_CS"/>
</dbReference>
<dbReference type="Proteomes" id="UP001500604">
    <property type="component" value="Unassembled WGS sequence"/>
</dbReference>
<evidence type="ECO:0000313" key="2">
    <source>
        <dbReference type="EMBL" id="GAA4649509.1"/>
    </source>
</evidence>
<name>A0ABP8V0I8_9GAMM</name>
<dbReference type="EMBL" id="BAABFL010000135">
    <property type="protein sequence ID" value="GAA4649509.1"/>
    <property type="molecule type" value="Genomic_DNA"/>
</dbReference>
<dbReference type="PANTHER" id="PTHR45739:SF11">
    <property type="entry name" value="FRAS1-RELATED EXTRACELLULAR MATRIX PROTEIN 1-LIKE ISOFORM X1"/>
    <property type="match status" value="1"/>
</dbReference>
<dbReference type="PANTHER" id="PTHR45739">
    <property type="entry name" value="MATRIX PROTEIN, PUTATIVE-RELATED"/>
    <property type="match status" value="1"/>
</dbReference>
<comment type="caution">
    <text evidence="2">The sequence shown here is derived from an EMBL/GenBank/DDBJ whole genome shotgun (WGS) entry which is preliminary data.</text>
</comment>
<reference evidence="3" key="1">
    <citation type="journal article" date="2019" name="Int. J. Syst. Evol. Microbiol.">
        <title>The Global Catalogue of Microorganisms (GCM) 10K type strain sequencing project: providing services to taxonomists for standard genome sequencing and annotation.</title>
        <authorList>
            <consortium name="The Broad Institute Genomics Platform"/>
            <consortium name="The Broad Institute Genome Sequencing Center for Infectious Disease"/>
            <person name="Wu L."/>
            <person name="Ma J."/>
        </authorList>
    </citation>
    <scope>NUCLEOTIDE SEQUENCE [LARGE SCALE GENOMIC DNA]</scope>
    <source>
        <strain evidence="3">JCM 17805</strain>
    </source>
</reference>
<proteinExistence type="predicted"/>